<dbReference type="PANTHER" id="PTHR43780:SF2">
    <property type="entry name" value="1-AMINOCYCLOPROPANE-1-CARBOXYLATE DEAMINASE-RELATED"/>
    <property type="match status" value="1"/>
</dbReference>
<comment type="similarity">
    <text evidence="2">Belongs to the ACC deaminase/D-cysteine desulfhydrase family.</text>
</comment>
<organism evidence="7 8">
    <name type="scientific">Dysosmobacter welbionis</name>
    <dbReference type="NCBI Taxonomy" id="2093857"/>
    <lineage>
        <taxon>Bacteria</taxon>
        <taxon>Bacillati</taxon>
        <taxon>Bacillota</taxon>
        <taxon>Clostridia</taxon>
        <taxon>Eubacteriales</taxon>
        <taxon>Oscillospiraceae</taxon>
        <taxon>Dysosmobacter</taxon>
    </lineage>
</organism>
<dbReference type="RefSeq" id="WP_136891340.1">
    <property type="nucleotide sequence ID" value="NZ_CP034413.3"/>
</dbReference>
<dbReference type="GO" id="GO:1901605">
    <property type="term" value="P:alpha-amino acid metabolic process"/>
    <property type="evidence" value="ECO:0007669"/>
    <property type="project" value="UniProtKB-ARBA"/>
</dbReference>
<evidence type="ECO:0000259" key="6">
    <source>
        <dbReference type="Pfam" id="PF00291"/>
    </source>
</evidence>
<dbReference type="InterPro" id="IPR036052">
    <property type="entry name" value="TrpB-like_PALP_sf"/>
</dbReference>
<dbReference type="Pfam" id="PF00291">
    <property type="entry name" value="PALP"/>
    <property type="match status" value="1"/>
</dbReference>
<accession>A0A4D7AJ29</accession>
<dbReference type="PIRSF" id="PIRSF006278">
    <property type="entry name" value="ACCD_DCysDesulf"/>
    <property type="match status" value="1"/>
</dbReference>
<proteinExistence type="inferred from homology"/>
<keyword evidence="8" id="KW-1185">Reference proteome</keyword>
<dbReference type="GO" id="GO:0019148">
    <property type="term" value="F:D-cysteine desulfhydrase activity"/>
    <property type="evidence" value="ECO:0007669"/>
    <property type="project" value="TreeGrafter"/>
</dbReference>
<reference evidence="8" key="1">
    <citation type="submission" date="2018-12" db="EMBL/GenBank/DDBJ databases">
        <title>Dusodibacter welbiota gen. nov., sp. nov., isolated from human faeces and emended description of the Oscillibacter genus.</title>
        <authorList>
            <person name="Le Roy T."/>
            <person name="Van der Smissen P."/>
            <person name="Delzenne N."/>
            <person name="Muccioli G."/>
            <person name="Collet J.F."/>
            <person name="Cani P.D."/>
        </authorList>
    </citation>
    <scope>NUCLEOTIDE SEQUENCE [LARGE SCALE GENOMIC DNA]</scope>
    <source>
        <strain evidence="8">J115</strain>
    </source>
</reference>
<name>A0A4D7AJ29_9FIRM</name>
<sequence>MRNLHDLPRVRLGVFPTPFYRLDRLSEQYGRGIWIKRDDLCGVALGGSKVRKLEFVLAEALDQGCDTVFTTGGAQSNHAALTAACAARLGMKCILLLKRRGVTEHRGNLVLDELFGAEVRLLDMDSYDEIYAEMHRIGGTLEQAGHKCCYIPVGASTALGAVGYVSGAREIAVQAMAAGVRLGHIVSATGSGGTAAGLLLGAGLFLPGVKVTGIAVDSGPFDKIVPRLAGEAAALLECPFQPEENAFQMVEHMGPGYALPNPEDTPYIEELARTEGILLDPVYTGKAFAGMMQLLRQGAFDGQDDLLFVHTGGTAALFAIDLPR</sequence>
<evidence type="ECO:0000313" key="8">
    <source>
        <dbReference type="Proteomes" id="UP000298642"/>
    </source>
</evidence>
<dbReference type="PANTHER" id="PTHR43780">
    <property type="entry name" value="1-AMINOCYCLOPROPANE-1-CARBOXYLATE DEAMINASE-RELATED"/>
    <property type="match status" value="1"/>
</dbReference>
<dbReference type="InterPro" id="IPR005966">
    <property type="entry name" value="D-Cys_desShydrase"/>
</dbReference>
<evidence type="ECO:0000256" key="2">
    <source>
        <dbReference type="ARBA" id="ARBA00008639"/>
    </source>
</evidence>
<dbReference type="GeneID" id="89520548"/>
<keyword evidence="3 5" id="KW-0663">Pyridoxal phosphate</keyword>
<evidence type="ECO:0000256" key="1">
    <source>
        <dbReference type="ARBA" id="ARBA00001933"/>
    </source>
</evidence>
<protein>
    <submittedName>
        <fullName evidence="7">D-cysteine desulfhydrase family protein</fullName>
    </submittedName>
</protein>
<evidence type="ECO:0000313" key="7">
    <source>
        <dbReference type="EMBL" id="QCI59614.1"/>
    </source>
</evidence>
<dbReference type="AlphaFoldDB" id="A0A4D7AJ29"/>
<gene>
    <name evidence="7" type="ORF">EIO64_10595</name>
</gene>
<feature type="domain" description="Tryptophan synthase beta chain-like PALP" evidence="6">
    <location>
        <begin position="11"/>
        <end position="312"/>
    </location>
</feature>
<dbReference type="NCBIfam" id="TIGR01275">
    <property type="entry name" value="ACC_deam_rel"/>
    <property type="match status" value="1"/>
</dbReference>
<evidence type="ECO:0000256" key="5">
    <source>
        <dbReference type="PIRSR" id="PIRSR006278-2"/>
    </source>
</evidence>
<dbReference type="Proteomes" id="UP000298642">
    <property type="component" value="Chromosome"/>
</dbReference>
<dbReference type="SUPFAM" id="SSF53686">
    <property type="entry name" value="Tryptophan synthase beta subunit-like PLP-dependent enzymes"/>
    <property type="match status" value="1"/>
</dbReference>
<evidence type="ECO:0000256" key="3">
    <source>
        <dbReference type="ARBA" id="ARBA00022898"/>
    </source>
</evidence>
<feature type="active site" description="Nucleophile" evidence="4">
    <location>
        <position position="76"/>
    </location>
</feature>
<dbReference type="EMBL" id="CP034413">
    <property type="protein sequence ID" value="QCI59614.1"/>
    <property type="molecule type" value="Genomic_DNA"/>
</dbReference>
<dbReference type="InterPro" id="IPR027278">
    <property type="entry name" value="ACCD_DCysDesulf"/>
</dbReference>
<comment type="cofactor">
    <cofactor evidence="1">
        <name>pyridoxal 5'-phosphate</name>
        <dbReference type="ChEBI" id="CHEBI:597326"/>
    </cofactor>
</comment>
<dbReference type="KEGG" id="obj:EIO64_10595"/>
<dbReference type="Gene3D" id="3.40.50.1100">
    <property type="match status" value="2"/>
</dbReference>
<feature type="modified residue" description="N6-(pyridoxal phosphate)lysine" evidence="5">
    <location>
        <position position="49"/>
    </location>
</feature>
<dbReference type="InterPro" id="IPR001926">
    <property type="entry name" value="TrpB-like_PALP"/>
</dbReference>
<evidence type="ECO:0000256" key="4">
    <source>
        <dbReference type="PIRSR" id="PIRSR006278-1"/>
    </source>
</evidence>